<dbReference type="GeneID" id="20668146"/>
<accession>W4KIK4</accession>
<gene>
    <name evidence="1" type="ORF">HETIRDRAFT_168096</name>
</gene>
<protein>
    <submittedName>
        <fullName evidence="1">Uncharacterized protein</fullName>
    </submittedName>
</protein>
<name>W4KIK4_HETIT</name>
<dbReference type="RefSeq" id="XP_009542523.1">
    <property type="nucleotide sequence ID" value="XM_009544228.1"/>
</dbReference>
<sequence>MTMTMMDKRQRRRECQRSLVFQATAIPLLQTVLLTLVVKLSRVSTVSLLQERLIRKIVVDKQPYFVLGHGLDSLENHAETLFDYFSIVRQSVIDKRPQDSGPITDLMIRYIMTVSWQKMHRCINDPLSVSILYRSKSISGEAIQRCFAARWPDDAPWVSSKKDHVLGRCFPIHFKFMINKKYPGLPQVDGKKLRRKIMQRPAGTAAEELAESALATMRSAITSLNHASNLLCRFATSEMLALHLQTLTADPMRALLPVDLPLPGTLNADKGTKVGVDGTQIHESRTAENIVDFYSRWFQSQSSHPIALFQLAKHPRCWSQNPILDNLSVSLLAIRPSTSANEASIGEEWKELIRSGLDESEACSAENCGATPANSSSELASRSDDILRIIQETLANAANSPGFKNVPIYKASCHKSPNRQKQQYQTPNGDLPSISSGRVHCEAAMMAFMLDNNLHVAEERRMKSQLPDSIMATKPPCPVCVVVVIEMRGTIIGAQYSHSTLSPVKLSVCLPLEIIQRLLTRFRYYLSIELEVMLKNDRHRDTVSGWSKAR</sequence>
<keyword evidence="2" id="KW-1185">Reference proteome</keyword>
<evidence type="ECO:0000313" key="2">
    <source>
        <dbReference type="Proteomes" id="UP000030671"/>
    </source>
</evidence>
<dbReference type="HOGENOM" id="CLU_495273_0_0_1"/>
<evidence type="ECO:0000313" key="1">
    <source>
        <dbReference type="EMBL" id="ETW85688.1"/>
    </source>
</evidence>
<dbReference type="InParanoid" id="W4KIK4"/>
<dbReference type="EMBL" id="KI925455">
    <property type="protein sequence ID" value="ETW85688.1"/>
    <property type="molecule type" value="Genomic_DNA"/>
</dbReference>
<dbReference type="AlphaFoldDB" id="W4KIK4"/>
<organism evidence="1 2">
    <name type="scientific">Heterobasidion irregulare (strain TC 32-1)</name>
    <dbReference type="NCBI Taxonomy" id="747525"/>
    <lineage>
        <taxon>Eukaryota</taxon>
        <taxon>Fungi</taxon>
        <taxon>Dikarya</taxon>
        <taxon>Basidiomycota</taxon>
        <taxon>Agaricomycotina</taxon>
        <taxon>Agaricomycetes</taxon>
        <taxon>Russulales</taxon>
        <taxon>Bondarzewiaceae</taxon>
        <taxon>Heterobasidion</taxon>
        <taxon>Heterobasidion annosum species complex</taxon>
    </lineage>
</organism>
<dbReference type="KEGG" id="hir:HETIRDRAFT_168096"/>
<dbReference type="Proteomes" id="UP000030671">
    <property type="component" value="Unassembled WGS sequence"/>
</dbReference>
<reference evidence="1 2" key="1">
    <citation type="journal article" date="2012" name="New Phytol.">
        <title>Insight into trade-off between wood decay and parasitism from the genome of a fungal forest pathogen.</title>
        <authorList>
            <person name="Olson A."/>
            <person name="Aerts A."/>
            <person name="Asiegbu F."/>
            <person name="Belbahri L."/>
            <person name="Bouzid O."/>
            <person name="Broberg A."/>
            <person name="Canback B."/>
            <person name="Coutinho P.M."/>
            <person name="Cullen D."/>
            <person name="Dalman K."/>
            <person name="Deflorio G."/>
            <person name="van Diepen L.T."/>
            <person name="Dunand C."/>
            <person name="Duplessis S."/>
            <person name="Durling M."/>
            <person name="Gonthier P."/>
            <person name="Grimwood J."/>
            <person name="Fossdal C.G."/>
            <person name="Hansson D."/>
            <person name="Henrissat B."/>
            <person name="Hietala A."/>
            <person name="Himmelstrand K."/>
            <person name="Hoffmeister D."/>
            <person name="Hogberg N."/>
            <person name="James T.Y."/>
            <person name="Karlsson M."/>
            <person name="Kohler A."/>
            <person name="Kues U."/>
            <person name="Lee Y.H."/>
            <person name="Lin Y.C."/>
            <person name="Lind M."/>
            <person name="Lindquist E."/>
            <person name="Lombard V."/>
            <person name="Lucas S."/>
            <person name="Lunden K."/>
            <person name="Morin E."/>
            <person name="Murat C."/>
            <person name="Park J."/>
            <person name="Raffaello T."/>
            <person name="Rouze P."/>
            <person name="Salamov A."/>
            <person name="Schmutz J."/>
            <person name="Solheim H."/>
            <person name="Stahlberg J."/>
            <person name="Velez H."/>
            <person name="de Vries R.P."/>
            <person name="Wiebenga A."/>
            <person name="Woodward S."/>
            <person name="Yakovlev I."/>
            <person name="Garbelotto M."/>
            <person name="Martin F."/>
            <person name="Grigoriev I.V."/>
            <person name="Stenlid J."/>
        </authorList>
    </citation>
    <scope>NUCLEOTIDE SEQUENCE [LARGE SCALE GENOMIC DNA]</scope>
    <source>
        <strain evidence="1 2">TC 32-1</strain>
    </source>
</reference>
<proteinExistence type="predicted"/>